<gene>
    <name evidence="2" type="ORF">POL67_02160</name>
</gene>
<feature type="region of interest" description="Disordered" evidence="1">
    <location>
        <begin position="54"/>
        <end position="105"/>
    </location>
</feature>
<feature type="compositionally biased region" description="Acidic residues" evidence="1">
    <location>
        <begin position="93"/>
        <end position="104"/>
    </location>
</feature>
<dbReference type="EMBL" id="JAQNDO010000001">
    <property type="protein sequence ID" value="MDC0740131.1"/>
    <property type="molecule type" value="Genomic_DNA"/>
</dbReference>
<evidence type="ECO:0000313" key="3">
    <source>
        <dbReference type="Proteomes" id="UP001221411"/>
    </source>
</evidence>
<feature type="compositionally biased region" description="Low complexity" evidence="1">
    <location>
        <begin position="54"/>
        <end position="83"/>
    </location>
</feature>
<evidence type="ECO:0000256" key="1">
    <source>
        <dbReference type="SAM" id="MobiDB-lite"/>
    </source>
</evidence>
<sequence>MKTFKALRRYLHALADQAVAETRLINAEASRQYLAAADEVVNFVTQLLNRPAPTQAAGASTSSSSAGAASSGASTAAGAASDIAPPPSPSPLADEEPGADELDQALELLGETRFPGMVALARRYKAVEALKDRLNGRGLANDDPEQLLEAVVRMVESEPAGVPTGA</sequence>
<name>A0ABT5EE92_9BACT</name>
<reference evidence="2 3" key="1">
    <citation type="submission" date="2022-11" db="EMBL/GenBank/DDBJ databases">
        <title>Minimal conservation of predation-associated metabolite biosynthetic gene clusters underscores biosynthetic potential of Myxococcota including descriptions for ten novel species: Archangium lansinium sp. nov., Myxococcus landrumus sp. nov., Nannocystis bai.</title>
        <authorList>
            <person name="Ahearne A."/>
            <person name="Stevens C."/>
            <person name="Dowd S."/>
        </authorList>
    </citation>
    <scope>NUCLEOTIDE SEQUENCE [LARGE SCALE GENOMIC DNA]</scope>
    <source>
        <strain evidence="2 3">RJM3</strain>
    </source>
</reference>
<accession>A0ABT5EE92</accession>
<protein>
    <submittedName>
        <fullName evidence="2">Uncharacterized protein</fullName>
    </submittedName>
</protein>
<dbReference type="Proteomes" id="UP001221411">
    <property type="component" value="Unassembled WGS sequence"/>
</dbReference>
<evidence type="ECO:0000313" key="2">
    <source>
        <dbReference type="EMBL" id="MDC0740131.1"/>
    </source>
</evidence>
<comment type="caution">
    <text evidence="2">The sequence shown here is derived from an EMBL/GenBank/DDBJ whole genome shotgun (WGS) entry which is preliminary data.</text>
</comment>
<keyword evidence="3" id="KW-1185">Reference proteome</keyword>
<proteinExistence type="predicted"/>
<dbReference type="RefSeq" id="WP_271915030.1">
    <property type="nucleotide sequence ID" value="NZ_JAQNDO010000001.1"/>
</dbReference>
<organism evidence="2 3">
    <name type="scientific">Polyangium mundeleinium</name>
    <dbReference type="NCBI Taxonomy" id="2995306"/>
    <lineage>
        <taxon>Bacteria</taxon>
        <taxon>Pseudomonadati</taxon>
        <taxon>Myxococcota</taxon>
        <taxon>Polyangia</taxon>
        <taxon>Polyangiales</taxon>
        <taxon>Polyangiaceae</taxon>
        <taxon>Polyangium</taxon>
    </lineage>
</organism>